<proteinExistence type="predicted"/>
<reference evidence="2 3" key="1">
    <citation type="submission" date="2010-04" db="EMBL/GenBank/DDBJ databases">
        <authorList>
            <person name="Qin X."/>
            <person name="Bachman B."/>
            <person name="Battles P."/>
            <person name="Bell A."/>
            <person name="Bess C."/>
            <person name="Bickham C."/>
            <person name="Chaboub L."/>
            <person name="Chen D."/>
            <person name="Coyle M."/>
            <person name="Deiros D.R."/>
            <person name="Dinh H."/>
            <person name="Forbes L."/>
            <person name="Fowler G."/>
            <person name="Francisco L."/>
            <person name="Fu Q."/>
            <person name="Gubbala S."/>
            <person name="Hale W."/>
            <person name="Han Y."/>
            <person name="Hemphill L."/>
            <person name="Highlander S.K."/>
            <person name="Hirani K."/>
            <person name="Hogues M."/>
            <person name="Jackson L."/>
            <person name="Jakkamsetti A."/>
            <person name="Javaid M."/>
            <person name="Jiang H."/>
            <person name="Korchina V."/>
            <person name="Kovar C."/>
            <person name="Lara F."/>
            <person name="Lee S."/>
            <person name="Mata R."/>
            <person name="Mathew T."/>
            <person name="Moen C."/>
            <person name="Morales K."/>
            <person name="Munidasa M."/>
            <person name="Nazareth L."/>
            <person name="Ngo R."/>
            <person name="Nguyen L."/>
            <person name="Okwuonu G."/>
            <person name="Ongeri F."/>
            <person name="Patil S."/>
            <person name="Petrosino J."/>
            <person name="Pham C."/>
            <person name="Pham P."/>
            <person name="Pu L.-L."/>
            <person name="Puazo M."/>
            <person name="Raj R."/>
            <person name="Reid J."/>
            <person name="Rouhana J."/>
            <person name="Saada N."/>
            <person name="Shang Y."/>
            <person name="Simmons D."/>
            <person name="Thornton R."/>
            <person name="Warren J."/>
            <person name="Weissenberger G."/>
            <person name="Zhang J."/>
            <person name="Zhang L."/>
            <person name="Zhou C."/>
            <person name="Zhu D."/>
            <person name="Muzny D."/>
            <person name="Worley K."/>
            <person name="Gibbs R."/>
        </authorList>
    </citation>
    <scope>NUCLEOTIDE SEQUENCE [LARGE SCALE GENOMIC DNA]</scope>
    <source>
        <strain evidence="2 3">ATCC 49957</strain>
    </source>
</reference>
<evidence type="ECO:0000256" key="1">
    <source>
        <dbReference type="SAM" id="SignalP"/>
    </source>
</evidence>
<comment type="caution">
    <text evidence="2">The sequence shown here is derived from an EMBL/GenBank/DDBJ whole genome shotgun (WGS) entry which is preliminary data.</text>
</comment>
<feature type="chain" id="PRO_5003075849" description="Tat pathway signal sequence domain protein" evidence="1">
    <location>
        <begin position="38"/>
        <end position="121"/>
    </location>
</feature>
<accession>D5RSJ3</accession>
<keyword evidence="3" id="KW-1185">Reference proteome</keyword>
<keyword evidence="1" id="KW-0732">Signal</keyword>
<evidence type="ECO:0008006" key="4">
    <source>
        <dbReference type="Google" id="ProtNLM"/>
    </source>
</evidence>
<evidence type="ECO:0000313" key="2">
    <source>
        <dbReference type="EMBL" id="EFH09723.1"/>
    </source>
</evidence>
<gene>
    <name evidence="2" type="ORF">HMPREF0731_4055</name>
</gene>
<protein>
    <recommendedName>
        <fullName evidence="4">Tat pathway signal sequence domain protein</fullName>
    </recommendedName>
</protein>
<evidence type="ECO:0000313" key="3">
    <source>
        <dbReference type="Proteomes" id="UP000005324"/>
    </source>
</evidence>
<dbReference type="HOGENOM" id="CLU_2036269_0_0_5"/>
<sequence length="121" mass="13982">MSRRNRTMPGFRKLAVLGIAATGLMLGLAASPAPAMARVVPAIQGVPPEGAQADAAEPLLVHDHWRRRHYHRPPPRHYYGPPPRRHYYHPPPRAYYRPPPPRYYRPPPPVYYRPPPGYYRY</sequence>
<dbReference type="Proteomes" id="UP000005324">
    <property type="component" value="Unassembled WGS sequence"/>
</dbReference>
<feature type="signal peptide" evidence="1">
    <location>
        <begin position="1"/>
        <end position="37"/>
    </location>
</feature>
<name>D5RSJ3_9PROT</name>
<dbReference type="EMBL" id="ADVL01000745">
    <property type="protein sequence ID" value="EFH09723.1"/>
    <property type="molecule type" value="Genomic_DNA"/>
</dbReference>
<dbReference type="AlphaFoldDB" id="D5RSJ3"/>
<organism evidence="2 3">
    <name type="scientific">Pseudoroseomonas cervicalis ATCC 49957</name>
    <dbReference type="NCBI Taxonomy" id="525371"/>
    <lineage>
        <taxon>Bacteria</taxon>
        <taxon>Pseudomonadati</taxon>
        <taxon>Pseudomonadota</taxon>
        <taxon>Alphaproteobacteria</taxon>
        <taxon>Acetobacterales</taxon>
        <taxon>Roseomonadaceae</taxon>
        <taxon>Roseomonas</taxon>
    </lineage>
</organism>